<feature type="compositionally biased region" description="Low complexity" evidence="5">
    <location>
        <begin position="504"/>
        <end position="519"/>
    </location>
</feature>
<dbReference type="PROSITE" id="PS50164">
    <property type="entry name" value="GIY_YIG"/>
    <property type="match status" value="1"/>
</dbReference>
<organism evidence="9 10">
    <name type="scientific">Stylophora pistillata</name>
    <name type="common">Smooth cauliflower coral</name>
    <dbReference type="NCBI Taxonomy" id="50429"/>
    <lineage>
        <taxon>Eukaryota</taxon>
        <taxon>Metazoa</taxon>
        <taxon>Cnidaria</taxon>
        <taxon>Anthozoa</taxon>
        <taxon>Hexacorallia</taxon>
        <taxon>Scleractinia</taxon>
        <taxon>Astrocoeniina</taxon>
        <taxon>Pocilloporidae</taxon>
        <taxon>Stylophora</taxon>
    </lineage>
</organism>
<protein>
    <submittedName>
        <fullName evidence="9">G-protein coupled receptor GRL101</fullName>
    </submittedName>
</protein>
<dbReference type="PROSITE" id="PS50262">
    <property type="entry name" value="G_PROTEIN_RECEP_F1_2"/>
    <property type="match status" value="1"/>
</dbReference>
<feature type="domain" description="G-protein coupled receptors family 1 profile" evidence="8">
    <location>
        <begin position="1"/>
        <end position="49"/>
    </location>
</feature>
<evidence type="ECO:0000256" key="5">
    <source>
        <dbReference type="SAM" id="MobiDB-lite"/>
    </source>
</evidence>
<feature type="region of interest" description="Disordered" evidence="5">
    <location>
        <begin position="498"/>
        <end position="519"/>
    </location>
</feature>
<dbReference type="STRING" id="50429.A0A2B4R9K7"/>
<keyword evidence="4 6" id="KW-0472">Membrane</keyword>
<gene>
    <name evidence="9" type="ORF">AWC38_SpisGene22997</name>
</gene>
<dbReference type="PANTHER" id="PTHR21301">
    <property type="entry name" value="REVERSE TRANSCRIPTASE"/>
    <property type="match status" value="1"/>
</dbReference>
<evidence type="ECO:0000256" key="2">
    <source>
        <dbReference type="ARBA" id="ARBA00022692"/>
    </source>
</evidence>
<dbReference type="EMBL" id="LSMT01001114">
    <property type="protein sequence ID" value="PFX12965.1"/>
    <property type="molecule type" value="Genomic_DNA"/>
</dbReference>
<keyword evidence="3 6" id="KW-1133">Transmembrane helix</keyword>
<keyword evidence="10" id="KW-1185">Reference proteome</keyword>
<feature type="transmembrane region" description="Helical" evidence="6">
    <location>
        <begin position="29"/>
        <end position="51"/>
    </location>
</feature>
<comment type="caution">
    <text evidence="9">The sequence shown here is derived from an EMBL/GenBank/DDBJ whole genome shotgun (WGS) entry which is preliminary data.</text>
</comment>
<feature type="transmembrane region" description="Helical" evidence="6">
    <location>
        <begin position="7"/>
        <end position="23"/>
    </location>
</feature>
<sequence length="682" mass="77752">MTDFCCWMPIIIISILSLTGNFYDPHKIAFVWIAVFVLPLNSSLNPILYTFSTERTKRSLSRKRKNITGMVMKTLNSRAGDQSTMDYLRTYAENTLVSTADSSPQPVIRIVEKRKQKSKQVNTKLKLIEVVDIFKEDTAGKRSTGYVTAWCEEEGVLGMVLLKYFGKEMKEDWTREIDIVQDLSTSEQSIEYGNTKIHEIQGSSWLICYDFESSSTLEDFLSEKGVVIDFDAVCAVACDVISAIERLQDYKMAHNNITTGNILISQCSRVPPIKAVLGGFSQASTLNGAGAFINSAVDEQSCHGQDIEQFGHLLATLLGHCHGSSEYVKYNGKHYKQLHGTAMGSPVSVVIAEIVMQNIEERALSTCRQTIPLWLRYVDDTFTAVRHDEIDAFHNHLNEQNTDIQFTREVEENGKLPFLDCLVSHNDNSLRTTVYRKPTHTDRLLDESSYNPTSHKATTIRTLTRRAQLVCDSTDSLSDENKYLHRVFTKNNYNNDFIRRNTHRPTTTTETNDTATPTTTATIPYIKGMSENISRILLPFNIRVAHKPITTLRQLLTNVKDKDEPRNRQGTIYKINCSDCQASYIGETGRNLTTRLTEHRRATRKGDVSNHIAEHHRLTNHNIDWDSAQCLTYSTDYFQRLTLESWFTNLEQTPLNRCQQLPAPYKRLIHDINITNDRKRTT</sequence>
<dbReference type="InterPro" id="IPR058912">
    <property type="entry name" value="HTH_animal"/>
</dbReference>
<dbReference type="Gene3D" id="1.20.1070.10">
    <property type="entry name" value="Rhodopsin 7-helix transmembrane proteins"/>
    <property type="match status" value="1"/>
</dbReference>
<evidence type="ECO:0000256" key="3">
    <source>
        <dbReference type="ARBA" id="ARBA00022989"/>
    </source>
</evidence>
<dbReference type="AlphaFoldDB" id="A0A2B4R9K7"/>
<evidence type="ECO:0000259" key="7">
    <source>
        <dbReference type="PROSITE" id="PS50164"/>
    </source>
</evidence>
<evidence type="ECO:0000259" key="8">
    <source>
        <dbReference type="PROSITE" id="PS50262"/>
    </source>
</evidence>
<evidence type="ECO:0000256" key="1">
    <source>
        <dbReference type="ARBA" id="ARBA00004370"/>
    </source>
</evidence>
<name>A0A2B4R9K7_STYPI</name>
<accession>A0A2B4R9K7</accession>
<dbReference type="Pfam" id="PF26215">
    <property type="entry name" value="HTH_animal"/>
    <property type="match status" value="1"/>
</dbReference>
<dbReference type="InterPro" id="IPR000305">
    <property type="entry name" value="GIY-YIG_endonuc"/>
</dbReference>
<dbReference type="InterPro" id="IPR017452">
    <property type="entry name" value="GPCR_Rhodpsn_7TM"/>
</dbReference>
<dbReference type="InterPro" id="IPR011009">
    <property type="entry name" value="Kinase-like_dom_sf"/>
</dbReference>
<dbReference type="Gene3D" id="1.10.510.10">
    <property type="entry name" value="Transferase(Phosphotransferase) domain 1"/>
    <property type="match status" value="1"/>
</dbReference>
<evidence type="ECO:0000313" key="9">
    <source>
        <dbReference type="EMBL" id="PFX12965.1"/>
    </source>
</evidence>
<dbReference type="OrthoDB" id="5980040at2759"/>
<dbReference type="PANTHER" id="PTHR21301:SF11">
    <property type="entry name" value="GIY-YIG DOMAIN-CONTAINING PROTEIN"/>
    <property type="match status" value="1"/>
</dbReference>
<evidence type="ECO:0000256" key="4">
    <source>
        <dbReference type="ARBA" id="ARBA00023136"/>
    </source>
</evidence>
<proteinExistence type="predicted"/>
<dbReference type="SUPFAM" id="SSF56112">
    <property type="entry name" value="Protein kinase-like (PK-like)"/>
    <property type="match status" value="1"/>
</dbReference>
<comment type="subcellular location">
    <subcellularLocation>
        <location evidence="1">Membrane</location>
    </subcellularLocation>
</comment>
<keyword evidence="2 6" id="KW-0812">Transmembrane</keyword>
<dbReference type="Proteomes" id="UP000225706">
    <property type="component" value="Unassembled WGS sequence"/>
</dbReference>
<dbReference type="InterPro" id="IPR035901">
    <property type="entry name" value="GIY-YIG_endonuc_sf"/>
</dbReference>
<dbReference type="CDD" id="cd00304">
    <property type="entry name" value="RT_like"/>
    <property type="match status" value="1"/>
</dbReference>
<evidence type="ECO:0000256" key="6">
    <source>
        <dbReference type="SAM" id="Phobius"/>
    </source>
</evidence>
<dbReference type="GO" id="GO:0016020">
    <property type="term" value="C:membrane"/>
    <property type="evidence" value="ECO:0007669"/>
    <property type="project" value="UniProtKB-SubCell"/>
</dbReference>
<feature type="domain" description="GIY-YIG" evidence="7">
    <location>
        <begin position="568"/>
        <end position="657"/>
    </location>
</feature>
<keyword evidence="9" id="KW-0675">Receptor</keyword>
<dbReference type="SUPFAM" id="SSF81321">
    <property type="entry name" value="Family A G protein-coupled receptor-like"/>
    <property type="match status" value="1"/>
</dbReference>
<evidence type="ECO:0000313" key="10">
    <source>
        <dbReference type="Proteomes" id="UP000225706"/>
    </source>
</evidence>
<dbReference type="Gene3D" id="3.40.1440.10">
    <property type="entry name" value="GIY-YIG endonuclease"/>
    <property type="match status" value="1"/>
</dbReference>
<dbReference type="CDD" id="cd10442">
    <property type="entry name" value="GIY-YIG_PLEs"/>
    <property type="match status" value="1"/>
</dbReference>
<reference evidence="10" key="1">
    <citation type="journal article" date="2017" name="bioRxiv">
        <title>Comparative analysis of the genomes of Stylophora pistillata and Acropora digitifera provides evidence for extensive differences between species of corals.</title>
        <authorList>
            <person name="Voolstra C.R."/>
            <person name="Li Y."/>
            <person name="Liew Y.J."/>
            <person name="Baumgarten S."/>
            <person name="Zoccola D."/>
            <person name="Flot J.-F."/>
            <person name="Tambutte S."/>
            <person name="Allemand D."/>
            <person name="Aranda M."/>
        </authorList>
    </citation>
    <scope>NUCLEOTIDE SEQUENCE [LARGE SCALE GENOMIC DNA]</scope>
</reference>